<dbReference type="InterPro" id="IPR039426">
    <property type="entry name" value="TonB-dep_rcpt-like"/>
</dbReference>
<dbReference type="AlphaFoldDB" id="A0A5P2G2X7"/>
<evidence type="ECO:0000256" key="4">
    <source>
        <dbReference type="ARBA" id="ARBA00022692"/>
    </source>
</evidence>
<dbReference type="InterPro" id="IPR023997">
    <property type="entry name" value="TonB-dep_OMP_SusC/RagA_CS"/>
</dbReference>
<dbReference type="InterPro" id="IPR036942">
    <property type="entry name" value="Beta-barrel_TonB_sf"/>
</dbReference>
<evidence type="ECO:0000313" key="10">
    <source>
        <dbReference type="Proteomes" id="UP000292424"/>
    </source>
</evidence>
<dbReference type="SUPFAM" id="SSF49464">
    <property type="entry name" value="Carboxypeptidase regulatory domain-like"/>
    <property type="match status" value="1"/>
</dbReference>
<feature type="domain" description="TonB-dependent receptor plug" evidence="8">
    <location>
        <begin position="129"/>
        <end position="233"/>
    </location>
</feature>
<dbReference type="RefSeq" id="WP_131330803.1">
    <property type="nucleotide sequence ID" value="NZ_CP044016.1"/>
</dbReference>
<proteinExistence type="inferred from homology"/>
<comment type="similarity">
    <text evidence="7">Belongs to the TonB-dependent receptor family.</text>
</comment>
<dbReference type="OrthoDB" id="9768177at2"/>
<dbReference type="SUPFAM" id="SSF56935">
    <property type="entry name" value="Porins"/>
    <property type="match status" value="1"/>
</dbReference>
<dbReference type="PROSITE" id="PS52016">
    <property type="entry name" value="TONB_DEPENDENT_REC_3"/>
    <property type="match status" value="1"/>
</dbReference>
<dbReference type="InterPro" id="IPR012910">
    <property type="entry name" value="Plug_dom"/>
</dbReference>
<evidence type="ECO:0000313" key="9">
    <source>
        <dbReference type="EMBL" id="QES89845.1"/>
    </source>
</evidence>
<keyword evidence="9" id="KW-0675">Receptor</keyword>
<keyword evidence="4 7" id="KW-0812">Transmembrane</keyword>
<reference evidence="9 10" key="1">
    <citation type="submission" date="2019-09" db="EMBL/GenBank/DDBJ databases">
        <title>Complete genome sequence of Arachidicoccus sp. B3-10 isolated from apple orchard soil.</title>
        <authorList>
            <person name="Kim H.S."/>
            <person name="Han K.-I."/>
            <person name="Suh M.K."/>
            <person name="Lee K.C."/>
            <person name="Eom M.K."/>
            <person name="Kim J.-S."/>
            <person name="Kang S.W."/>
            <person name="Sin Y."/>
            <person name="Lee J.-S."/>
        </authorList>
    </citation>
    <scope>NUCLEOTIDE SEQUENCE [LARGE SCALE GENOMIC DNA]</scope>
    <source>
        <strain evidence="9 10">B3-10</strain>
    </source>
</reference>
<dbReference type="Pfam" id="PF07715">
    <property type="entry name" value="Plug"/>
    <property type="match status" value="1"/>
</dbReference>
<dbReference type="KEGG" id="arac:E0W69_014650"/>
<comment type="subcellular location">
    <subcellularLocation>
        <location evidence="1 7">Cell outer membrane</location>
        <topology evidence="1 7">Multi-pass membrane protein</topology>
    </subcellularLocation>
</comment>
<keyword evidence="3 7" id="KW-1134">Transmembrane beta strand</keyword>
<evidence type="ECO:0000259" key="8">
    <source>
        <dbReference type="Pfam" id="PF07715"/>
    </source>
</evidence>
<dbReference type="InterPro" id="IPR023996">
    <property type="entry name" value="TonB-dep_OMP_SusC/RagA"/>
</dbReference>
<dbReference type="NCBIfam" id="TIGR04056">
    <property type="entry name" value="OMP_RagA_SusC"/>
    <property type="match status" value="1"/>
</dbReference>
<evidence type="ECO:0000256" key="5">
    <source>
        <dbReference type="ARBA" id="ARBA00023136"/>
    </source>
</evidence>
<dbReference type="NCBIfam" id="TIGR04057">
    <property type="entry name" value="SusC_RagA_signa"/>
    <property type="match status" value="1"/>
</dbReference>
<accession>A0A5P2G2X7</accession>
<dbReference type="Pfam" id="PF13715">
    <property type="entry name" value="CarbopepD_reg_2"/>
    <property type="match status" value="1"/>
</dbReference>
<dbReference type="GO" id="GO:0009279">
    <property type="term" value="C:cell outer membrane"/>
    <property type="evidence" value="ECO:0007669"/>
    <property type="project" value="UniProtKB-SubCell"/>
</dbReference>
<dbReference type="Gene3D" id="2.40.170.20">
    <property type="entry name" value="TonB-dependent receptor, beta-barrel domain"/>
    <property type="match status" value="1"/>
</dbReference>
<dbReference type="Proteomes" id="UP000292424">
    <property type="component" value="Chromosome"/>
</dbReference>
<dbReference type="InterPro" id="IPR008969">
    <property type="entry name" value="CarboxyPept-like_regulatory"/>
</dbReference>
<name>A0A5P2G2X7_9BACT</name>
<keyword evidence="5 7" id="KW-0472">Membrane</keyword>
<keyword evidence="2 7" id="KW-0813">Transport</keyword>
<organism evidence="9 10">
    <name type="scientific">Rhizosphaericola mali</name>
    <dbReference type="NCBI Taxonomy" id="2545455"/>
    <lineage>
        <taxon>Bacteria</taxon>
        <taxon>Pseudomonadati</taxon>
        <taxon>Bacteroidota</taxon>
        <taxon>Chitinophagia</taxon>
        <taxon>Chitinophagales</taxon>
        <taxon>Chitinophagaceae</taxon>
        <taxon>Rhizosphaericola</taxon>
    </lineage>
</organism>
<protein>
    <submittedName>
        <fullName evidence="9">TonB-dependent receptor</fullName>
    </submittedName>
</protein>
<evidence type="ECO:0000256" key="1">
    <source>
        <dbReference type="ARBA" id="ARBA00004571"/>
    </source>
</evidence>
<evidence type="ECO:0000256" key="2">
    <source>
        <dbReference type="ARBA" id="ARBA00022448"/>
    </source>
</evidence>
<evidence type="ECO:0000256" key="7">
    <source>
        <dbReference type="PROSITE-ProRule" id="PRU01360"/>
    </source>
</evidence>
<evidence type="ECO:0000256" key="3">
    <source>
        <dbReference type="ARBA" id="ARBA00022452"/>
    </source>
</evidence>
<sequence length="1104" mass="120968">MKRNIVPILMLFSGFGILSLVKSNKVYSQEKQSSLSAFVFKGKVTNEKNEPLRRASVVDSRSGNSVLSGDDGSFSISVHLYDTLSIKYMGMQSQTYMITGQSFKIFKMEEGSNILDEVVAVGYGKVKRSDFAGAVASVSAKDLNTTTPTLGQALVGKVAGVQVSQVSGAPYSSTKIRVRGVGSINASSDPLYVIDGYPAGNDVFINPDDIATIDILKDAASAAIYGSRAAGGVVMITTKRGKKGQSSFSYNYQIGDNQLSHKVKLLNADQFAQLNIDGRNNSYHDLVVNSGLPWDDAMYSDDNDTRVKKVGNAASVSILPGIYDYGNQKMISPKNNTDWQDQLYRNALMQRHNLAFRGGSDNIRYSLSGGYQDQPGIMVATGQKRINFRANIDADVNPKLKIGANAAFTSTINQEAQQGRFDHGPIMAALLSLPIFAAKDSVGNPLKYQAPPLADQYGIQPIENPVAMAEETKIKRTGLRSTYNAFATYEIIKDLQFKANLGMQTYNEKYDFYLPSSLSSGSNAPGSSQALAAANAQSQTLMQKDMLAEFTLHYQKHFGKNNIDALGGYTVQQTSTDQVGVIAKGFADNRIEEITAKGADPSNFTLDYNNTGKATWTLLSYLARVGYNYDNRYFLTGSFRTDGSSRFGANNRYGVFPSVSASWNLSREKFYHDWLGQNSTLRLRGSWGKSGNNNIGNYNSVQVMSSPSGVVFGGNNIATAYAPSKLMDQNLGWETTSQFNFGFDATMFNNRLSITANYYLSKSYNLLFNQTLPALAGTTSILTNLRNSKVQNKGIDIQINGTPVSTNDFELTLNGNFSLNRNKVLDMGGASTIYSSGAERQYITHVTEQGQPIGMFYGYKVKGMVRQSDMANISADNAVYNAATQSFPDGYKLQGPARSTASTNPLHPGDLYFQDTNGDGVVNEKDKTIIGSPYAKFTYGFGLNMTYKQLSFSSSFNGSYGNMVLDGMDYYLYNMEGSGNQYEKVANRYRSESDPGNGSIYRASRAGTQSNSTRLSSFYLQSGSYLRCTNMTFSYSFNDMAKKTNNTIKSLRLYVAGDNLFTITKYLGYNPEVDYNNGANLTPGVDYGMYPLMRSYNVGVNIVF</sequence>
<dbReference type="Gene3D" id="2.170.130.10">
    <property type="entry name" value="TonB-dependent receptor, plug domain"/>
    <property type="match status" value="1"/>
</dbReference>
<evidence type="ECO:0000256" key="6">
    <source>
        <dbReference type="ARBA" id="ARBA00023237"/>
    </source>
</evidence>
<dbReference type="InterPro" id="IPR037066">
    <property type="entry name" value="Plug_dom_sf"/>
</dbReference>
<keyword evidence="6 7" id="KW-0998">Cell outer membrane</keyword>
<keyword evidence="10" id="KW-1185">Reference proteome</keyword>
<gene>
    <name evidence="9" type="ORF">E0W69_014650</name>
</gene>
<dbReference type="EMBL" id="CP044016">
    <property type="protein sequence ID" value="QES89845.1"/>
    <property type="molecule type" value="Genomic_DNA"/>
</dbReference>